<dbReference type="VEuPathDB" id="PiroplasmaDB:BEWA_038870"/>
<comment type="caution">
    <text evidence="1">The sequence shown here is derived from an EMBL/GenBank/DDBJ whole genome shotgun (WGS) entry which is preliminary data.</text>
</comment>
<proteinExistence type="predicted"/>
<dbReference type="OrthoDB" id="360961at2759"/>
<reference evidence="1 2" key="1">
    <citation type="journal article" date="2012" name="BMC Genomics">
        <title>Comparative genomic analysis and phylogenetic position of Theileria equi.</title>
        <authorList>
            <person name="Kappmeyer L.S."/>
            <person name="Thiagarajan M."/>
            <person name="Herndon D.R."/>
            <person name="Ramsay J.D."/>
            <person name="Caler E."/>
            <person name="Djikeng A."/>
            <person name="Gillespie J.J."/>
            <person name="Lau A.O."/>
            <person name="Roalson E.H."/>
            <person name="Silva J.C."/>
            <person name="Silva M.G."/>
            <person name="Suarez C.E."/>
            <person name="Ueti M.W."/>
            <person name="Nene V.M."/>
            <person name="Mealey R.H."/>
            <person name="Knowles D.P."/>
            <person name="Brayton K.A."/>
        </authorList>
    </citation>
    <scope>NUCLEOTIDE SEQUENCE [LARGE SCALE GENOMIC DNA]</scope>
    <source>
        <strain evidence="1 2">WA</strain>
    </source>
</reference>
<dbReference type="AlphaFoldDB" id="L1LEZ5"/>
<keyword evidence="2" id="KW-1185">Reference proteome</keyword>
<accession>L1LEZ5</accession>
<dbReference type="KEGG" id="beq:BEWA_038870"/>
<dbReference type="EMBL" id="ACOU01000002">
    <property type="protein sequence ID" value="EKX73849.1"/>
    <property type="molecule type" value="Genomic_DNA"/>
</dbReference>
<dbReference type="GeneID" id="15803213"/>
<dbReference type="eggNOG" id="ENOG502QXH0">
    <property type="taxonomic scope" value="Eukaryota"/>
</dbReference>
<evidence type="ECO:0000313" key="2">
    <source>
        <dbReference type="Proteomes" id="UP000031512"/>
    </source>
</evidence>
<sequence>MIETSESVPGLLGLLYESYNGRKISSLSTFGINLEVLNIESNLIKVLNCVYSEIAELSGLDYQQLKSLEEAKGFAKSMGYINECTSNGQLLEESLIELASTRIKHGKKITKNLQIEEDEPLDTFIANNLRNHGLNSMEELEQITEESAPLNNLKFDKQQAQTMRSASLELERDYLSRWNAYLDRFYNLLDVFSSKSPESESDKDAFAKTLVKWRESAKFKPYGLYDAYTAKLSLKDLERISSGNDASVMKLYNEQTA</sequence>
<gene>
    <name evidence="1" type="ORF">BEWA_038870</name>
</gene>
<name>L1LEZ5_THEEQ</name>
<protein>
    <submittedName>
        <fullName evidence="1">Uncharacterized protein</fullName>
    </submittedName>
</protein>
<dbReference type="Proteomes" id="UP000031512">
    <property type="component" value="Unassembled WGS sequence"/>
</dbReference>
<evidence type="ECO:0000313" key="1">
    <source>
        <dbReference type="EMBL" id="EKX73849.1"/>
    </source>
</evidence>
<organism evidence="1 2">
    <name type="scientific">Theileria equi strain WA</name>
    <dbReference type="NCBI Taxonomy" id="1537102"/>
    <lineage>
        <taxon>Eukaryota</taxon>
        <taxon>Sar</taxon>
        <taxon>Alveolata</taxon>
        <taxon>Apicomplexa</taxon>
        <taxon>Aconoidasida</taxon>
        <taxon>Piroplasmida</taxon>
        <taxon>Theileriidae</taxon>
        <taxon>Theileria</taxon>
    </lineage>
</organism>
<dbReference type="RefSeq" id="XP_004833301.1">
    <property type="nucleotide sequence ID" value="XM_004833244.1"/>
</dbReference>